<name>A0A857J542_9BURK</name>
<sequence>MPSLLRQRFLLPDAAPERALQERRYLQLLMVQDGSTTRLCEAVAGRPVDLEVPLQRITDEVPGIVRASLPGDRFIERRVCLSAHGQVMMDNLSYIALQGLPDDVRADLEAATIPIGPLLDRMWVRREFDETGAEPLRQRLWEAAGLPDPEATRTLRVHTPQGPLMLITETWRRGMLMGLPLGRRVPGRG</sequence>
<dbReference type="AlphaFoldDB" id="A0A857J542"/>
<proteinExistence type="predicted"/>
<dbReference type="Proteomes" id="UP000464787">
    <property type="component" value="Chromosome"/>
</dbReference>
<organism evidence="1 2">
    <name type="scientific">Xylophilus rhododendri</name>
    <dbReference type="NCBI Taxonomy" id="2697032"/>
    <lineage>
        <taxon>Bacteria</taxon>
        <taxon>Pseudomonadati</taxon>
        <taxon>Pseudomonadota</taxon>
        <taxon>Betaproteobacteria</taxon>
        <taxon>Burkholderiales</taxon>
        <taxon>Xylophilus</taxon>
    </lineage>
</organism>
<dbReference type="Pfam" id="PF01947">
    <property type="entry name" value="Rv2949c-like"/>
    <property type="match status" value="1"/>
</dbReference>
<dbReference type="InterPro" id="IPR002800">
    <property type="entry name" value="Rv2949c-like"/>
</dbReference>
<dbReference type="EMBL" id="CP047650">
    <property type="protein sequence ID" value="QHI98333.1"/>
    <property type="molecule type" value="Genomic_DNA"/>
</dbReference>
<reference evidence="1 2" key="1">
    <citation type="submission" date="2020-01" db="EMBL/GenBank/DDBJ databases">
        <title>Genome sequencing of strain KACC 21265.</title>
        <authorList>
            <person name="Heo J."/>
            <person name="Kim S.-J."/>
            <person name="Kim J.-S."/>
            <person name="Hong S.-B."/>
            <person name="Kwon S.-W."/>
        </authorList>
    </citation>
    <scope>NUCLEOTIDE SEQUENCE [LARGE SCALE GENOMIC DNA]</scope>
    <source>
        <strain evidence="1 2">KACC 21265</strain>
    </source>
</reference>
<evidence type="ECO:0000313" key="1">
    <source>
        <dbReference type="EMBL" id="QHI98333.1"/>
    </source>
</evidence>
<dbReference type="Gene3D" id="3.40.1410.10">
    <property type="entry name" value="Chorismate lyase-like"/>
    <property type="match status" value="1"/>
</dbReference>
<dbReference type="InterPro" id="IPR028978">
    <property type="entry name" value="Chorismate_lyase_/UTRA_dom_sf"/>
</dbReference>
<gene>
    <name evidence="1" type="ORF">GT347_10215</name>
</gene>
<dbReference type="SUPFAM" id="SSF64288">
    <property type="entry name" value="Chorismate lyase-like"/>
    <property type="match status" value="1"/>
</dbReference>
<accession>A0A857J542</accession>
<keyword evidence="2" id="KW-1185">Reference proteome</keyword>
<dbReference type="RefSeq" id="WP_160551850.1">
    <property type="nucleotide sequence ID" value="NZ_CP047650.1"/>
</dbReference>
<evidence type="ECO:0000313" key="2">
    <source>
        <dbReference type="Proteomes" id="UP000464787"/>
    </source>
</evidence>
<dbReference type="KEGG" id="xyk:GT347_10215"/>
<protein>
    <submittedName>
        <fullName evidence="1">DUF98 domain-containing protein</fullName>
    </submittedName>
</protein>